<feature type="repeat" description="WD" evidence="3">
    <location>
        <begin position="780"/>
        <end position="821"/>
    </location>
</feature>
<feature type="repeat" description="WD" evidence="3">
    <location>
        <begin position="607"/>
        <end position="640"/>
    </location>
</feature>
<dbReference type="InterPro" id="IPR015943">
    <property type="entry name" value="WD40/YVTN_repeat-like_dom_sf"/>
</dbReference>
<evidence type="ECO:0000256" key="4">
    <source>
        <dbReference type="SAM" id="MobiDB-lite"/>
    </source>
</evidence>
<evidence type="ECO:0000256" key="1">
    <source>
        <dbReference type="ARBA" id="ARBA00022574"/>
    </source>
</evidence>
<gene>
    <name evidence="5" type="ORF">ENR15_18405</name>
</gene>
<dbReference type="PANTHER" id="PTHR19848:SF8">
    <property type="entry name" value="F-BOX AND WD REPEAT DOMAIN CONTAINING 7"/>
    <property type="match status" value="1"/>
</dbReference>
<dbReference type="CDD" id="cd00200">
    <property type="entry name" value="WD40"/>
    <property type="match status" value="1"/>
</dbReference>
<dbReference type="PROSITE" id="PS00678">
    <property type="entry name" value="WD_REPEATS_1"/>
    <property type="match status" value="3"/>
</dbReference>
<dbReference type="InterPro" id="IPR018391">
    <property type="entry name" value="PQQ_b-propeller_rpt"/>
</dbReference>
<dbReference type="Gene3D" id="2.130.10.10">
    <property type="entry name" value="YVTN repeat-like/Quinoprotein amine dehydrogenase"/>
    <property type="match status" value="3"/>
</dbReference>
<dbReference type="EMBL" id="DSPX01000192">
    <property type="protein sequence ID" value="HGG02554.1"/>
    <property type="molecule type" value="Genomic_DNA"/>
</dbReference>
<dbReference type="Gene3D" id="3.40.50.1460">
    <property type="match status" value="1"/>
</dbReference>
<evidence type="ECO:0000256" key="2">
    <source>
        <dbReference type="ARBA" id="ARBA00022737"/>
    </source>
</evidence>
<dbReference type="Pfam" id="PF00400">
    <property type="entry name" value="WD40"/>
    <property type="match status" value="7"/>
</dbReference>
<accession>A0A7C3VIU9</accession>
<feature type="repeat" description="WD" evidence="3">
    <location>
        <begin position="655"/>
        <end position="695"/>
    </location>
</feature>
<feature type="repeat" description="WD" evidence="3">
    <location>
        <begin position="696"/>
        <end position="737"/>
    </location>
</feature>
<dbReference type="InterPro" id="IPR036322">
    <property type="entry name" value="WD40_repeat_dom_sf"/>
</dbReference>
<dbReference type="PANTHER" id="PTHR19848">
    <property type="entry name" value="WD40 REPEAT PROTEIN"/>
    <property type="match status" value="1"/>
</dbReference>
<dbReference type="AlphaFoldDB" id="A0A7C3VIU9"/>
<feature type="compositionally biased region" description="Polar residues" evidence="4">
    <location>
        <begin position="494"/>
        <end position="514"/>
    </location>
</feature>
<dbReference type="InterPro" id="IPR020472">
    <property type="entry name" value="WD40_PAC1"/>
</dbReference>
<feature type="repeat" description="WD" evidence="3">
    <location>
        <begin position="738"/>
        <end position="779"/>
    </location>
</feature>
<proteinExistence type="predicted"/>
<feature type="repeat" description="WD" evidence="3">
    <location>
        <begin position="564"/>
        <end position="605"/>
    </location>
</feature>
<dbReference type="PRINTS" id="PR00320">
    <property type="entry name" value="GPROTEINBRPT"/>
</dbReference>
<organism evidence="5">
    <name type="scientific">Planktothricoides sp. SpSt-374</name>
    <dbReference type="NCBI Taxonomy" id="2282167"/>
    <lineage>
        <taxon>Bacteria</taxon>
        <taxon>Bacillati</taxon>
        <taxon>Cyanobacteriota</taxon>
        <taxon>Cyanophyceae</taxon>
        <taxon>Oscillatoriophycideae</taxon>
        <taxon>Oscillatoriales</taxon>
        <taxon>Oscillatoriaceae</taxon>
        <taxon>Planktothricoides</taxon>
    </lineage>
</organism>
<dbReference type="SUPFAM" id="SSF50978">
    <property type="entry name" value="WD40 repeat-like"/>
    <property type="match status" value="1"/>
</dbReference>
<comment type="caution">
    <text evidence="5">The sequence shown here is derived from an EMBL/GenBank/DDBJ whole genome shotgun (WGS) entry which is preliminary data.</text>
</comment>
<dbReference type="PROSITE" id="PS50082">
    <property type="entry name" value="WD_REPEATS_2"/>
    <property type="match status" value="7"/>
</dbReference>
<feature type="compositionally biased region" description="Low complexity" evidence="4">
    <location>
        <begin position="540"/>
        <end position="556"/>
    </location>
</feature>
<evidence type="ECO:0000313" key="5">
    <source>
        <dbReference type="EMBL" id="HGG02554.1"/>
    </source>
</evidence>
<dbReference type="SMART" id="SM00320">
    <property type="entry name" value="WD40"/>
    <property type="match status" value="7"/>
</dbReference>
<dbReference type="SMART" id="SM00564">
    <property type="entry name" value="PQQ"/>
    <property type="match status" value="4"/>
</dbReference>
<reference evidence="5" key="1">
    <citation type="journal article" date="2020" name="mSystems">
        <title>Genome- and Community-Level Interaction Insights into Carbon Utilization and Element Cycling Functions of Hydrothermarchaeota in Hydrothermal Sediment.</title>
        <authorList>
            <person name="Zhou Z."/>
            <person name="Liu Y."/>
            <person name="Xu W."/>
            <person name="Pan J."/>
            <person name="Luo Z.H."/>
            <person name="Li M."/>
        </authorList>
    </citation>
    <scope>NUCLEOTIDE SEQUENCE [LARGE SCALE GENOMIC DNA]</scope>
    <source>
        <strain evidence="5">SpSt-374</strain>
    </source>
</reference>
<dbReference type="InterPro" id="IPR019775">
    <property type="entry name" value="WD40_repeat_CS"/>
</dbReference>
<dbReference type="InterPro" id="IPR001680">
    <property type="entry name" value="WD40_rpt"/>
</dbReference>
<name>A0A7C3VIU9_9CYAN</name>
<keyword evidence="2" id="KW-0677">Repeat</keyword>
<dbReference type="PROSITE" id="PS50294">
    <property type="entry name" value="WD_REPEATS_REGION"/>
    <property type="match status" value="6"/>
</dbReference>
<keyword evidence="1 3" id="KW-0853">WD repeat</keyword>
<feature type="repeat" description="WD" evidence="3">
    <location>
        <begin position="822"/>
        <end position="854"/>
    </location>
</feature>
<feature type="region of interest" description="Disordered" evidence="4">
    <location>
        <begin position="492"/>
        <end position="570"/>
    </location>
</feature>
<protein>
    <submittedName>
        <fullName evidence="5">WD40 repeat domain-containing protein</fullName>
    </submittedName>
</protein>
<feature type="region of interest" description="Disordered" evidence="4">
    <location>
        <begin position="386"/>
        <end position="411"/>
    </location>
</feature>
<sequence length="854" mass="92102">MSLEKKQGHKYRKMTMVALPKLARRLTAFGVSQYEEESHLQPLPMATADVEAIVHCLLDQWQHPDGEPQDIKLCKVIDPDLETMRQCIQDLFSRNQEDEEFRLLYFSGYAIPSASGEIYLATKNTDKNQLHTTALPLAFLSQCMAESGPMTVAILDCGWGAATPETSSIPTPSVGAILSYFGLPAEKQRPLSPSGEEELQVSPYTHYLIEGITTGIADADLDGIISLAEWHAYASGKIQIQTPGRLPIFSGATNSSSIPNPVRDGVSIAISPTESPKLQYRRAVENFARRRFGDISAIVQRILEIRRQRLELSTLEAHSIRQSVLAPYLAYKAKLQQYDRVLSEAVNQEGLPLGSSTKEDLKYLQITVLGLTEADITPIEAQILKPPKKTPRGLGSPVEQSDRPPGTEAKDTAAVSIAHPMLPSPIGSSRSSLWEQRLFLFLMGSGLLVSATLAASIYLLIQYISAPNQPPPALAFLDQFLSSLPLEPLDFPLWQNQGQGRGDTGTQETISPSPRHQVGERSRTAVTPSPRPQVGERSRTAVTPSPRPPVSVSFRPPISPAATLTGHNGPVQAAIFSPDGATIYSSSDDGTMKAWKATSPDTPIASLTGGATPVRALAIVPDGKTLITGRDDGLLQIWDVGEALKNPTAQPTQEIAAHIGPIYALAVFPGKTVVSAGGDTMIRIWHLDSDPKPQELTGHSGPVRALAITPDGQTLVSASSDRTIKIWNPTTGLERATLTGHTGVVRALAISPDGQTLVSGSWDKTIKIWNLNTGELRSTITGHTDKVAAIAISPDGSTLFSGSDDNTIKVWNLSSGEELATLSDHTSDVFSLALSPDGKTLASASWDKTIKLWR</sequence>
<evidence type="ECO:0000256" key="3">
    <source>
        <dbReference type="PROSITE-ProRule" id="PRU00221"/>
    </source>
</evidence>